<dbReference type="InterPro" id="IPR036866">
    <property type="entry name" value="RibonucZ/Hydroxyglut_hydro"/>
</dbReference>
<evidence type="ECO:0000256" key="10">
    <source>
        <dbReference type="ARBA" id="ARBA00022833"/>
    </source>
</evidence>
<dbReference type="Pfam" id="PF12706">
    <property type="entry name" value="Lactamase_B_2"/>
    <property type="match status" value="1"/>
</dbReference>
<keyword evidence="10" id="KW-0862">Zinc</keyword>
<evidence type="ECO:0000256" key="8">
    <source>
        <dbReference type="ARBA" id="ARBA00022759"/>
    </source>
</evidence>
<evidence type="ECO:0000256" key="3">
    <source>
        <dbReference type="ARBA" id="ARBA00007823"/>
    </source>
</evidence>
<keyword evidence="5" id="KW-0819">tRNA processing</keyword>
<evidence type="ECO:0000256" key="1">
    <source>
        <dbReference type="ARBA" id="ARBA00000402"/>
    </source>
</evidence>
<organism evidence="12 13">
    <name type="scientific">Tetrabaena socialis</name>
    <dbReference type="NCBI Taxonomy" id="47790"/>
    <lineage>
        <taxon>Eukaryota</taxon>
        <taxon>Viridiplantae</taxon>
        <taxon>Chlorophyta</taxon>
        <taxon>core chlorophytes</taxon>
        <taxon>Chlorophyceae</taxon>
        <taxon>CS clade</taxon>
        <taxon>Chlamydomonadales</taxon>
        <taxon>Tetrabaenaceae</taxon>
        <taxon>Tetrabaena</taxon>
    </lineage>
</organism>
<dbReference type="OrthoDB" id="527344at2759"/>
<sequence length="212" mass="22185">MGSGGAAASAPGAGTSGAAAVPLRFVFVANYILARRPDARPPLPARSASALASALASLGLAAFRPFPVNHIMDSHGLRLEGRAGWKVVFSADTRPCAQTVEAARGATLLVHEATFEEGMQGEARAKKHSTTAEAVEVGEKAGAYRTLLTHFSTRYPTLPELDLSPHPSVGVAMDLMAVNLADLPGLPALVRPLGMLFKLMEEEKMADGAEEE</sequence>
<dbReference type="Gene3D" id="3.60.15.10">
    <property type="entry name" value="Ribonuclease Z/Hydroxyacylglutathione hydrolase-like"/>
    <property type="match status" value="1"/>
</dbReference>
<evidence type="ECO:0000256" key="9">
    <source>
        <dbReference type="ARBA" id="ARBA00022801"/>
    </source>
</evidence>
<keyword evidence="9" id="KW-0378">Hydrolase</keyword>
<dbReference type="GO" id="GO:0005739">
    <property type="term" value="C:mitochondrion"/>
    <property type="evidence" value="ECO:0007669"/>
    <property type="project" value="TreeGrafter"/>
</dbReference>
<keyword evidence="13" id="KW-1185">Reference proteome</keyword>
<evidence type="ECO:0000256" key="5">
    <source>
        <dbReference type="ARBA" id="ARBA00022694"/>
    </source>
</evidence>
<evidence type="ECO:0000256" key="2">
    <source>
        <dbReference type="ARBA" id="ARBA00001947"/>
    </source>
</evidence>
<comment type="caution">
    <text evidence="12">The sequence shown here is derived from an EMBL/GenBank/DDBJ whole genome shotgun (WGS) entry which is preliminary data.</text>
</comment>
<dbReference type="GO" id="GO:1990180">
    <property type="term" value="P:mitochondrial tRNA 3'-end processing"/>
    <property type="evidence" value="ECO:0007669"/>
    <property type="project" value="TreeGrafter"/>
</dbReference>
<keyword evidence="7" id="KW-0479">Metal-binding</keyword>
<dbReference type="PANTHER" id="PTHR12553:SF49">
    <property type="entry name" value="ZINC PHOSPHODIESTERASE ELAC PROTEIN 2"/>
    <property type="match status" value="1"/>
</dbReference>
<gene>
    <name evidence="12" type="ORF">TSOC_009627</name>
</gene>
<proteinExistence type="inferred from homology"/>
<evidence type="ECO:0000256" key="4">
    <source>
        <dbReference type="ARBA" id="ARBA00012477"/>
    </source>
</evidence>
<dbReference type="GO" id="GO:0042781">
    <property type="term" value="F:3'-tRNA processing endoribonuclease activity"/>
    <property type="evidence" value="ECO:0007669"/>
    <property type="project" value="UniProtKB-EC"/>
</dbReference>
<dbReference type="SUPFAM" id="SSF56281">
    <property type="entry name" value="Metallo-hydrolase/oxidoreductase"/>
    <property type="match status" value="1"/>
</dbReference>
<dbReference type="Proteomes" id="UP000236333">
    <property type="component" value="Unassembled WGS sequence"/>
</dbReference>
<comment type="similarity">
    <text evidence="3">Belongs to the RNase Z family.</text>
</comment>
<dbReference type="InterPro" id="IPR047151">
    <property type="entry name" value="RNZ2-like"/>
</dbReference>
<dbReference type="PANTHER" id="PTHR12553">
    <property type="entry name" value="ZINC PHOSPHODIESTERASE ELAC PROTEIN 2"/>
    <property type="match status" value="1"/>
</dbReference>
<dbReference type="InterPro" id="IPR001279">
    <property type="entry name" value="Metallo-B-lactamas"/>
</dbReference>
<evidence type="ECO:0000313" key="12">
    <source>
        <dbReference type="EMBL" id="PNH04243.1"/>
    </source>
</evidence>
<keyword evidence="6" id="KW-0540">Nuclease</keyword>
<keyword evidence="8" id="KW-0255">Endonuclease</keyword>
<evidence type="ECO:0000259" key="11">
    <source>
        <dbReference type="Pfam" id="PF12706"/>
    </source>
</evidence>
<feature type="domain" description="Metallo-beta-lactamase" evidence="11">
    <location>
        <begin position="63"/>
        <end position="151"/>
    </location>
</feature>
<protein>
    <recommendedName>
        <fullName evidence="4">ribonuclease Z</fullName>
        <ecNumber evidence="4">3.1.26.11</ecNumber>
    </recommendedName>
</protein>
<dbReference type="GO" id="GO:0046872">
    <property type="term" value="F:metal ion binding"/>
    <property type="evidence" value="ECO:0007669"/>
    <property type="project" value="UniProtKB-KW"/>
</dbReference>
<comment type="cofactor">
    <cofactor evidence="2">
        <name>Zn(2+)</name>
        <dbReference type="ChEBI" id="CHEBI:29105"/>
    </cofactor>
</comment>
<reference evidence="12 13" key="1">
    <citation type="journal article" date="2017" name="Mol. Biol. Evol.">
        <title>The 4-celled Tetrabaena socialis nuclear genome reveals the essential components for genetic control of cell number at the origin of multicellularity in the volvocine lineage.</title>
        <authorList>
            <person name="Featherston J."/>
            <person name="Arakaki Y."/>
            <person name="Hanschen E.R."/>
            <person name="Ferris P.J."/>
            <person name="Michod R.E."/>
            <person name="Olson B.J.S.C."/>
            <person name="Nozaki H."/>
            <person name="Durand P.M."/>
        </authorList>
    </citation>
    <scope>NUCLEOTIDE SEQUENCE [LARGE SCALE GENOMIC DNA]</scope>
    <source>
        <strain evidence="12 13">NIES-571</strain>
    </source>
</reference>
<comment type="catalytic activity">
    <reaction evidence="1">
        <text>Endonucleolytic cleavage of RNA, removing extra 3' nucleotides from tRNA precursor, generating 3' termini of tRNAs. A 3'-hydroxy group is left at the tRNA terminus and a 5'-phosphoryl group is left at the trailer molecule.</text>
        <dbReference type="EC" id="3.1.26.11"/>
    </reaction>
</comment>
<dbReference type="EC" id="3.1.26.11" evidence="4"/>
<dbReference type="AlphaFoldDB" id="A0A2J7ZVE2"/>
<dbReference type="EMBL" id="PGGS01000408">
    <property type="protein sequence ID" value="PNH04243.1"/>
    <property type="molecule type" value="Genomic_DNA"/>
</dbReference>
<name>A0A2J7ZVE2_9CHLO</name>
<evidence type="ECO:0000256" key="7">
    <source>
        <dbReference type="ARBA" id="ARBA00022723"/>
    </source>
</evidence>
<evidence type="ECO:0000313" key="13">
    <source>
        <dbReference type="Proteomes" id="UP000236333"/>
    </source>
</evidence>
<evidence type="ECO:0000256" key="6">
    <source>
        <dbReference type="ARBA" id="ARBA00022722"/>
    </source>
</evidence>
<accession>A0A2J7ZVE2</accession>